<accession>A0A834BN39</accession>
<dbReference type="Proteomes" id="UP000664940">
    <property type="component" value="Unassembled WGS sequence"/>
</dbReference>
<evidence type="ECO:0000313" key="1">
    <source>
        <dbReference type="EMBL" id="KAF6131105.1"/>
    </source>
</evidence>
<protein>
    <submittedName>
        <fullName evidence="1">Uncharacterized protein</fullName>
    </submittedName>
</protein>
<evidence type="ECO:0000313" key="2">
    <source>
        <dbReference type="Proteomes" id="UP000664940"/>
    </source>
</evidence>
<dbReference type="AlphaFoldDB" id="A0A834BN39"/>
<name>A0A834BN39_9CHIR</name>
<dbReference type="EMBL" id="JABVXQ010000001">
    <property type="protein sequence ID" value="KAF6131105.1"/>
    <property type="molecule type" value="Genomic_DNA"/>
</dbReference>
<reference evidence="1 2" key="1">
    <citation type="journal article" date="2020" name="Nature">
        <title>Six reference-quality genomes reveal evolution of bat adaptations.</title>
        <authorList>
            <person name="Jebb D."/>
            <person name="Huang Z."/>
            <person name="Pippel M."/>
            <person name="Hughes G.M."/>
            <person name="Lavrichenko K."/>
            <person name="Devanna P."/>
            <person name="Winkler S."/>
            <person name="Jermiin L.S."/>
            <person name="Skirmuntt E.C."/>
            <person name="Katzourakis A."/>
            <person name="Burkitt-Gray L."/>
            <person name="Ray D.A."/>
            <person name="Sullivan K.A.M."/>
            <person name="Roscito J.G."/>
            <person name="Kirilenko B.M."/>
            <person name="Davalos L.M."/>
            <person name="Corthals A.P."/>
            <person name="Power M.L."/>
            <person name="Jones G."/>
            <person name="Ransome R.D."/>
            <person name="Dechmann D.K.N."/>
            <person name="Locatelli A.G."/>
            <person name="Puechmaille S.J."/>
            <person name="Fedrigo O."/>
            <person name="Jarvis E.D."/>
            <person name="Hiller M."/>
            <person name="Vernes S.C."/>
            <person name="Myers E.W."/>
            <person name="Teeling E.C."/>
        </authorList>
    </citation>
    <scope>NUCLEOTIDE SEQUENCE [LARGE SCALE GENOMIC DNA]</scope>
    <source>
        <strain evidence="1">Bat1K_MPI-CBG_1</strain>
    </source>
</reference>
<gene>
    <name evidence="1" type="ORF">HJG60_007999</name>
</gene>
<sequence length="159" mass="18108">MVNKITWVSSVQIYNTSSVYCTVCVHYSKSRFLLSPFIRPLPSSPSPVPFPPVITKLLNVSMRLVCLLNPFTFFIQPLHLLPLLTAVSLFSVFMHNTLQVCDLSYWVEGNSIFVRMGKNERDQLGRKIEILVLDMKIPVTYPNKNGRRCWIESSKGSLG</sequence>
<comment type="caution">
    <text evidence="1">The sequence shown here is derived from an EMBL/GenBank/DDBJ whole genome shotgun (WGS) entry which is preliminary data.</text>
</comment>
<proteinExistence type="predicted"/>
<organism evidence="1 2">
    <name type="scientific">Phyllostomus discolor</name>
    <name type="common">pale spear-nosed bat</name>
    <dbReference type="NCBI Taxonomy" id="89673"/>
    <lineage>
        <taxon>Eukaryota</taxon>
        <taxon>Metazoa</taxon>
        <taxon>Chordata</taxon>
        <taxon>Craniata</taxon>
        <taxon>Vertebrata</taxon>
        <taxon>Euteleostomi</taxon>
        <taxon>Mammalia</taxon>
        <taxon>Eutheria</taxon>
        <taxon>Laurasiatheria</taxon>
        <taxon>Chiroptera</taxon>
        <taxon>Yangochiroptera</taxon>
        <taxon>Phyllostomidae</taxon>
        <taxon>Phyllostominae</taxon>
        <taxon>Phyllostomus</taxon>
    </lineage>
</organism>